<protein>
    <submittedName>
        <fullName evidence="1">Uncharacterized protein</fullName>
    </submittedName>
</protein>
<accession>A0AAE0G9S1</accession>
<gene>
    <name evidence="1" type="ORF">CYMTET_17614</name>
</gene>
<dbReference type="EMBL" id="LGRX02007868">
    <property type="protein sequence ID" value="KAK3274192.1"/>
    <property type="molecule type" value="Genomic_DNA"/>
</dbReference>
<reference evidence="1 2" key="1">
    <citation type="journal article" date="2015" name="Genome Biol. Evol.">
        <title>Comparative Genomics of a Bacterivorous Green Alga Reveals Evolutionary Causalities and Consequences of Phago-Mixotrophic Mode of Nutrition.</title>
        <authorList>
            <person name="Burns J.A."/>
            <person name="Paasch A."/>
            <person name="Narechania A."/>
            <person name="Kim E."/>
        </authorList>
    </citation>
    <scope>NUCLEOTIDE SEQUENCE [LARGE SCALE GENOMIC DNA]</scope>
    <source>
        <strain evidence="1 2">PLY_AMNH</strain>
    </source>
</reference>
<sequence>MKTEDRPFRSHVARLSIGCDDELMIMKMMSVACPFILMIRRRRDNTVVTSLHNNYPVAWKCTRIQACR</sequence>
<proteinExistence type="predicted"/>
<organism evidence="1 2">
    <name type="scientific">Cymbomonas tetramitiformis</name>
    <dbReference type="NCBI Taxonomy" id="36881"/>
    <lineage>
        <taxon>Eukaryota</taxon>
        <taxon>Viridiplantae</taxon>
        <taxon>Chlorophyta</taxon>
        <taxon>Pyramimonadophyceae</taxon>
        <taxon>Pyramimonadales</taxon>
        <taxon>Pyramimonadaceae</taxon>
        <taxon>Cymbomonas</taxon>
    </lineage>
</organism>
<dbReference type="AlphaFoldDB" id="A0AAE0G9S1"/>
<comment type="caution">
    <text evidence="1">The sequence shown here is derived from an EMBL/GenBank/DDBJ whole genome shotgun (WGS) entry which is preliminary data.</text>
</comment>
<keyword evidence="2" id="KW-1185">Reference proteome</keyword>
<name>A0AAE0G9S1_9CHLO</name>
<evidence type="ECO:0000313" key="2">
    <source>
        <dbReference type="Proteomes" id="UP001190700"/>
    </source>
</evidence>
<dbReference type="Proteomes" id="UP001190700">
    <property type="component" value="Unassembled WGS sequence"/>
</dbReference>
<evidence type="ECO:0000313" key="1">
    <source>
        <dbReference type="EMBL" id="KAK3274192.1"/>
    </source>
</evidence>